<dbReference type="SUPFAM" id="SSF103473">
    <property type="entry name" value="MFS general substrate transporter"/>
    <property type="match status" value="1"/>
</dbReference>
<name>A0ABS4DYV8_9HYPH</name>
<comment type="subcellular location">
    <subcellularLocation>
        <location evidence="1">Membrane</location>
    </subcellularLocation>
</comment>
<feature type="transmembrane region" description="Helical" evidence="5">
    <location>
        <begin position="232"/>
        <end position="253"/>
    </location>
</feature>
<dbReference type="RefSeq" id="WP_209945013.1">
    <property type="nucleotide sequence ID" value="NZ_JAGGJU010000005.1"/>
</dbReference>
<dbReference type="Pfam" id="PF07690">
    <property type="entry name" value="MFS_1"/>
    <property type="match status" value="1"/>
</dbReference>
<dbReference type="CDD" id="cd17477">
    <property type="entry name" value="MFS_YcaD_like"/>
    <property type="match status" value="1"/>
</dbReference>
<evidence type="ECO:0000256" key="1">
    <source>
        <dbReference type="ARBA" id="ARBA00004370"/>
    </source>
</evidence>
<keyword evidence="2 5" id="KW-0812">Transmembrane</keyword>
<evidence type="ECO:0000313" key="8">
    <source>
        <dbReference type="Proteomes" id="UP000759443"/>
    </source>
</evidence>
<feature type="transmembrane region" description="Helical" evidence="5">
    <location>
        <begin position="156"/>
        <end position="180"/>
    </location>
</feature>
<evidence type="ECO:0000256" key="4">
    <source>
        <dbReference type="ARBA" id="ARBA00023136"/>
    </source>
</evidence>
<feature type="transmembrane region" description="Helical" evidence="5">
    <location>
        <begin position="72"/>
        <end position="92"/>
    </location>
</feature>
<evidence type="ECO:0000259" key="6">
    <source>
        <dbReference type="PROSITE" id="PS50850"/>
    </source>
</evidence>
<evidence type="ECO:0000256" key="3">
    <source>
        <dbReference type="ARBA" id="ARBA00022989"/>
    </source>
</evidence>
<keyword evidence="8" id="KW-1185">Reference proteome</keyword>
<accession>A0ABS4DYV8</accession>
<dbReference type="Proteomes" id="UP000759443">
    <property type="component" value="Unassembled WGS sequence"/>
</dbReference>
<feature type="domain" description="Major facilitator superfamily (MFS) profile" evidence="6">
    <location>
        <begin position="7"/>
        <end position="380"/>
    </location>
</feature>
<feature type="transmembrane region" description="Helical" evidence="5">
    <location>
        <begin position="265"/>
        <end position="283"/>
    </location>
</feature>
<proteinExistence type="predicted"/>
<sequence length="420" mass="44132">MLKSLASVSTLMLSTLLMMGGLGLMNFLVPVRSVAEGWSTITISFIATGYTLGFTSSCIVTPILVRRVGHVRVFGAVITLLTVSILACSLVVEWHLWMLFRVLAGFGIAGAYLVIESWLNERVNNENRGTLYSVYMVTALVGSIGGQYLVPLADTSSFVLFVVCGLVFSFALFPTLLSTAQSPAPIAQAEFDLGRLYRRSPVAFVGSLLSGALSGTWGSLGGVYSQNIGMSTAQGATLLSAVLAGGALAQVPIGRISDRIDRRAVMVACGIFGVISCVVMALIGDMGAAPLYVAGFMVGCVLYPVYALNAAHANDLAEPHEYVTISSAIMILYGFGTVIGPLAAGGLMQTFGPSALILFLGAAFAIYSAYAAWRMTRRAPDDGVNEKADFQAMPIPVMGTDPSNAPNTLLSEADPLHPAA</sequence>
<reference evidence="7 8" key="1">
    <citation type="submission" date="2021-03" db="EMBL/GenBank/DDBJ databases">
        <title>Genomic Encyclopedia of Type Strains, Phase IV (KMG-IV): sequencing the most valuable type-strain genomes for metagenomic binning, comparative biology and taxonomic classification.</title>
        <authorList>
            <person name="Goeker M."/>
        </authorList>
    </citation>
    <scope>NUCLEOTIDE SEQUENCE [LARGE SCALE GENOMIC DNA]</scope>
    <source>
        <strain evidence="7 8">DSM 21600</strain>
    </source>
</reference>
<evidence type="ECO:0000313" key="7">
    <source>
        <dbReference type="EMBL" id="MBP1850872.1"/>
    </source>
</evidence>
<feature type="transmembrane region" description="Helical" evidence="5">
    <location>
        <begin position="201"/>
        <end position="220"/>
    </location>
</feature>
<organism evidence="7 8">
    <name type="scientific">Rhizobium halophytocola</name>
    <dbReference type="NCBI Taxonomy" id="735519"/>
    <lineage>
        <taxon>Bacteria</taxon>
        <taxon>Pseudomonadati</taxon>
        <taxon>Pseudomonadota</taxon>
        <taxon>Alphaproteobacteria</taxon>
        <taxon>Hyphomicrobiales</taxon>
        <taxon>Rhizobiaceae</taxon>
        <taxon>Rhizobium/Agrobacterium group</taxon>
        <taxon>Rhizobium</taxon>
    </lineage>
</organism>
<feature type="transmembrane region" description="Helical" evidence="5">
    <location>
        <begin position="98"/>
        <end position="119"/>
    </location>
</feature>
<dbReference type="EMBL" id="JAGGJU010000005">
    <property type="protein sequence ID" value="MBP1850872.1"/>
    <property type="molecule type" value="Genomic_DNA"/>
</dbReference>
<feature type="transmembrane region" description="Helical" evidence="5">
    <location>
        <begin position="322"/>
        <end position="344"/>
    </location>
</feature>
<feature type="transmembrane region" description="Helical" evidence="5">
    <location>
        <begin position="289"/>
        <end position="310"/>
    </location>
</feature>
<comment type="caution">
    <text evidence="7">The sequence shown here is derived from an EMBL/GenBank/DDBJ whole genome shotgun (WGS) entry which is preliminary data.</text>
</comment>
<dbReference type="PANTHER" id="PTHR23521">
    <property type="entry name" value="TRANSPORTER MFS SUPERFAMILY"/>
    <property type="match status" value="1"/>
</dbReference>
<dbReference type="InterPro" id="IPR036259">
    <property type="entry name" value="MFS_trans_sf"/>
</dbReference>
<dbReference type="PANTHER" id="PTHR23521:SF3">
    <property type="entry name" value="MFS TRANSPORTER"/>
    <property type="match status" value="1"/>
</dbReference>
<dbReference type="InterPro" id="IPR011701">
    <property type="entry name" value="MFS"/>
</dbReference>
<dbReference type="PROSITE" id="PS50850">
    <property type="entry name" value="MFS"/>
    <property type="match status" value="1"/>
</dbReference>
<evidence type="ECO:0000256" key="2">
    <source>
        <dbReference type="ARBA" id="ARBA00022692"/>
    </source>
</evidence>
<feature type="transmembrane region" description="Helical" evidence="5">
    <location>
        <begin position="350"/>
        <end position="370"/>
    </location>
</feature>
<dbReference type="Gene3D" id="1.20.1250.20">
    <property type="entry name" value="MFS general substrate transporter like domains"/>
    <property type="match status" value="2"/>
</dbReference>
<keyword evidence="4 5" id="KW-0472">Membrane</keyword>
<dbReference type="Pfam" id="PF00083">
    <property type="entry name" value="Sugar_tr"/>
    <property type="match status" value="1"/>
</dbReference>
<gene>
    <name evidence="7" type="ORF">J2Z17_002309</name>
</gene>
<keyword evidence="3 5" id="KW-1133">Transmembrane helix</keyword>
<dbReference type="InterPro" id="IPR020846">
    <property type="entry name" value="MFS_dom"/>
</dbReference>
<evidence type="ECO:0000256" key="5">
    <source>
        <dbReference type="SAM" id="Phobius"/>
    </source>
</evidence>
<dbReference type="InterPro" id="IPR047200">
    <property type="entry name" value="MFS_YcaD-like"/>
</dbReference>
<dbReference type="InterPro" id="IPR005828">
    <property type="entry name" value="MFS_sugar_transport-like"/>
</dbReference>
<protein>
    <submittedName>
        <fullName evidence="7">MFS family permease</fullName>
    </submittedName>
</protein>
<feature type="transmembrane region" description="Helical" evidence="5">
    <location>
        <begin position="45"/>
        <end position="65"/>
    </location>
</feature>
<feature type="transmembrane region" description="Helical" evidence="5">
    <location>
        <begin position="131"/>
        <end position="150"/>
    </location>
</feature>